<comment type="subunit">
    <text evidence="2 8">Homodimer.</text>
</comment>
<protein>
    <recommendedName>
        <fullName evidence="8">tRNA-specific adenosine deaminase</fullName>
        <ecNumber evidence="8">3.5.4.33</ecNumber>
    </recommendedName>
</protein>
<evidence type="ECO:0000259" key="9">
    <source>
        <dbReference type="PROSITE" id="PS51747"/>
    </source>
</evidence>
<dbReference type="RefSeq" id="WP_157988207.1">
    <property type="nucleotide sequence ID" value="NZ_LR217715.1"/>
</dbReference>
<dbReference type="GO" id="GO:0002100">
    <property type="term" value="P:tRNA wobble adenosine to inosine editing"/>
    <property type="evidence" value="ECO:0007669"/>
    <property type="project" value="UniProtKB-UniRule"/>
</dbReference>
<evidence type="ECO:0000256" key="5">
    <source>
        <dbReference type="ARBA" id="ARBA00022801"/>
    </source>
</evidence>
<feature type="domain" description="CMP/dCMP-type deaminase" evidence="9">
    <location>
        <begin position="3"/>
        <end position="114"/>
    </location>
</feature>
<evidence type="ECO:0000256" key="3">
    <source>
        <dbReference type="ARBA" id="ARBA00022694"/>
    </source>
</evidence>
<reference evidence="10 11" key="1">
    <citation type="submission" date="2019-02" db="EMBL/GenBank/DDBJ databases">
        <authorList>
            <person name="Manzano-Marin A."/>
            <person name="Manzano-Marin A."/>
        </authorList>
    </citation>
    <scope>NUCLEOTIDE SEQUENCE [LARGE SCALE GENOMIC DNA]</scope>
    <source>
        <strain evidence="10 11">ErCikochiana</strain>
    </source>
</reference>
<dbReference type="EC" id="3.5.4.33" evidence="8"/>
<keyword evidence="4 8" id="KW-0479">Metal-binding</keyword>
<evidence type="ECO:0000256" key="4">
    <source>
        <dbReference type="ARBA" id="ARBA00022723"/>
    </source>
</evidence>
<feature type="active site" description="Proton donor" evidence="8">
    <location>
        <position position="56"/>
    </location>
</feature>
<keyword evidence="6 8" id="KW-0862">Zinc</keyword>
<evidence type="ECO:0000256" key="1">
    <source>
        <dbReference type="ARBA" id="ARBA00010669"/>
    </source>
</evidence>
<keyword evidence="5 8" id="KW-0378">Hydrolase</keyword>
<feature type="binding site" evidence="8">
    <location>
        <position position="54"/>
    </location>
    <ligand>
        <name>Zn(2+)</name>
        <dbReference type="ChEBI" id="CHEBI:29105"/>
        <note>catalytic</note>
    </ligand>
</feature>
<feature type="binding site" evidence="8">
    <location>
        <position position="87"/>
    </location>
    <ligand>
        <name>Zn(2+)</name>
        <dbReference type="ChEBI" id="CHEBI:29105"/>
        <note>catalytic</note>
    </ligand>
</feature>
<dbReference type="SUPFAM" id="SSF53927">
    <property type="entry name" value="Cytidine deaminase-like"/>
    <property type="match status" value="1"/>
</dbReference>
<dbReference type="NCBIfam" id="NF008113">
    <property type="entry name" value="PRK10860.1"/>
    <property type="match status" value="1"/>
</dbReference>
<comment type="function">
    <text evidence="8">Catalyzes the deamination of adenosine to inosine at the wobble position 34 of tRNA(Arg2).</text>
</comment>
<name>A0A451D8Z6_9GAMM</name>
<dbReference type="PROSITE" id="PS51747">
    <property type="entry name" value="CYT_DCMP_DEAMINASES_2"/>
    <property type="match status" value="1"/>
</dbReference>
<evidence type="ECO:0000313" key="10">
    <source>
        <dbReference type="EMBL" id="VFP82766.1"/>
    </source>
</evidence>
<proteinExistence type="inferred from homology"/>
<dbReference type="PANTHER" id="PTHR11079:SF202">
    <property type="entry name" value="TRNA-SPECIFIC ADENOSINE DEAMINASE"/>
    <property type="match status" value="1"/>
</dbReference>
<gene>
    <name evidence="8 10" type="primary">tadA</name>
    <name evidence="10" type="ORF">ERCIKOCA2762_012</name>
</gene>
<dbReference type="InterPro" id="IPR016192">
    <property type="entry name" value="APOBEC/CMP_deaminase_Zn-bd"/>
</dbReference>
<evidence type="ECO:0000313" key="11">
    <source>
        <dbReference type="Proteomes" id="UP000294368"/>
    </source>
</evidence>
<dbReference type="HAMAP" id="MF_00972">
    <property type="entry name" value="tRNA_aden_deaminase"/>
    <property type="match status" value="1"/>
</dbReference>
<organism evidence="10 11">
    <name type="scientific">Candidatus Erwinia haradaeae</name>
    <dbReference type="NCBI Taxonomy" id="1922217"/>
    <lineage>
        <taxon>Bacteria</taxon>
        <taxon>Pseudomonadati</taxon>
        <taxon>Pseudomonadota</taxon>
        <taxon>Gammaproteobacteria</taxon>
        <taxon>Enterobacterales</taxon>
        <taxon>Erwiniaceae</taxon>
        <taxon>Erwinia</taxon>
    </lineage>
</organism>
<dbReference type="GO" id="GO:0052717">
    <property type="term" value="F:tRNA-specific adenosine-34 deaminase activity"/>
    <property type="evidence" value="ECO:0007669"/>
    <property type="project" value="UniProtKB-UniRule"/>
</dbReference>
<dbReference type="InterPro" id="IPR028883">
    <property type="entry name" value="tRNA_aden_deaminase"/>
</dbReference>
<dbReference type="FunFam" id="3.40.140.10:FF:000005">
    <property type="entry name" value="tRNA-specific adenosine deaminase"/>
    <property type="match status" value="1"/>
</dbReference>
<dbReference type="AlphaFoldDB" id="A0A451D8Z6"/>
<feature type="binding site" evidence="8">
    <location>
        <position position="84"/>
    </location>
    <ligand>
        <name>Zn(2+)</name>
        <dbReference type="ChEBI" id="CHEBI:29105"/>
        <note>catalytic</note>
    </ligand>
</feature>
<comment type="similarity">
    <text evidence="1">Belongs to the cytidine and deoxycytidylate deaminase family. ADAT2 subfamily.</text>
</comment>
<sequence length="158" mass="17838">MYDNDEHWMHHAILLANYAQNQGEIPIGAILVLKNKIIGTGWNQPIQSHDPTAHAEIIALRQGGQILRNYRLTETTLYVTLEPCAMCAGAIVYSRVSRLVYGAHNFKTGATSSCLNILGSAEMNHRVQVQCCILHKECSNLLTHFFYQKRTQKKLTDK</sequence>
<evidence type="ECO:0000256" key="7">
    <source>
        <dbReference type="ARBA" id="ARBA00048045"/>
    </source>
</evidence>
<dbReference type="GO" id="GO:0008270">
    <property type="term" value="F:zinc ion binding"/>
    <property type="evidence" value="ECO:0007669"/>
    <property type="project" value="UniProtKB-UniRule"/>
</dbReference>
<dbReference type="CDD" id="cd01285">
    <property type="entry name" value="nucleoside_deaminase"/>
    <property type="match status" value="1"/>
</dbReference>
<dbReference type="EMBL" id="LR217715">
    <property type="protein sequence ID" value="VFP82766.1"/>
    <property type="molecule type" value="Genomic_DNA"/>
</dbReference>
<keyword evidence="3 8" id="KW-0819">tRNA processing</keyword>
<comment type="catalytic activity">
    <reaction evidence="7 8">
        <text>adenosine(34) in tRNA + H2O + H(+) = inosine(34) in tRNA + NH4(+)</text>
        <dbReference type="Rhea" id="RHEA:43168"/>
        <dbReference type="Rhea" id="RHEA-COMP:10373"/>
        <dbReference type="Rhea" id="RHEA-COMP:10374"/>
        <dbReference type="ChEBI" id="CHEBI:15377"/>
        <dbReference type="ChEBI" id="CHEBI:15378"/>
        <dbReference type="ChEBI" id="CHEBI:28938"/>
        <dbReference type="ChEBI" id="CHEBI:74411"/>
        <dbReference type="ChEBI" id="CHEBI:82852"/>
        <dbReference type="EC" id="3.5.4.33"/>
    </reaction>
</comment>
<accession>A0A451D8Z6</accession>
<dbReference type="PROSITE" id="PS00903">
    <property type="entry name" value="CYT_DCMP_DEAMINASES_1"/>
    <property type="match status" value="1"/>
</dbReference>
<evidence type="ECO:0000256" key="2">
    <source>
        <dbReference type="ARBA" id="ARBA00011738"/>
    </source>
</evidence>
<comment type="cofactor">
    <cofactor evidence="8">
        <name>Zn(2+)</name>
        <dbReference type="ChEBI" id="CHEBI:29105"/>
    </cofactor>
    <text evidence="8">Binds 1 zinc ion per subunit.</text>
</comment>
<dbReference type="Gene3D" id="3.40.140.10">
    <property type="entry name" value="Cytidine Deaminase, domain 2"/>
    <property type="match status" value="1"/>
</dbReference>
<dbReference type="Pfam" id="PF00383">
    <property type="entry name" value="dCMP_cyt_deam_1"/>
    <property type="match status" value="1"/>
</dbReference>
<dbReference type="InterPro" id="IPR002125">
    <property type="entry name" value="CMP_dCMP_dom"/>
</dbReference>
<evidence type="ECO:0000256" key="8">
    <source>
        <dbReference type="HAMAP-Rule" id="MF_00972"/>
    </source>
</evidence>
<dbReference type="Proteomes" id="UP000294368">
    <property type="component" value="Chromosome"/>
</dbReference>
<dbReference type="PANTHER" id="PTHR11079">
    <property type="entry name" value="CYTOSINE DEAMINASE FAMILY MEMBER"/>
    <property type="match status" value="1"/>
</dbReference>
<dbReference type="OrthoDB" id="9802676at2"/>
<evidence type="ECO:0000256" key="6">
    <source>
        <dbReference type="ARBA" id="ARBA00022833"/>
    </source>
</evidence>
<dbReference type="InterPro" id="IPR016193">
    <property type="entry name" value="Cytidine_deaminase-like"/>
</dbReference>